<keyword evidence="2 3" id="KW-0862">Zinc</keyword>
<dbReference type="GO" id="GO:0006508">
    <property type="term" value="P:proteolysis"/>
    <property type="evidence" value="ECO:0007669"/>
    <property type="project" value="UniProtKB-KW"/>
</dbReference>
<dbReference type="MEROPS" id="M12.012"/>
<keyword evidence="2 3" id="KW-0479">Metal-binding</keyword>
<feature type="domain" description="Peptidase M12A" evidence="4">
    <location>
        <begin position="1"/>
        <end position="198"/>
    </location>
</feature>
<keyword evidence="2 3" id="KW-0378">Hydrolase</keyword>
<comment type="cofactor">
    <cofactor evidence="2 3">
        <name>Zn(2+)</name>
        <dbReference type="ChEBI" id="CHEBI:29105"/>
    </cofactor>
    <text evidence="2 3">Binds 1 zinc ion per subunit.</text>
</comment>
<evidence type="ECO:0000256" key="1">
    <source>
        <dbReference type="ARBA" id="ARBA00023157"/>
    </source>
</evidence>
<accession>W2TJY2</accession>
<dbReference type="KEGG" id="nai:NECAME_08595"/>
<dbReference type="Proteomes" id="UP000053676">
    <property type="component" value="Unassembled WGS sequence"/>
</dbReference>
<sequence>MLASVLWVTLSISPSFSSDLEERNAENPVGDYRLRFVKGSGCWSYVGKQASWKSQDVSIGEGCNVFGIVTHEIGHALGFYHTQSRYDRDDAVEIDFSNIAPDLQYNFAKRTRITENHFGQKYDYGSVMQYNACSFQNSHLQTINPLFLLFLPIPDAFAMDPERYTIVAKEVLFMNSMGQRDAPAFSDVRMINWLYNCSNSCAGRPPDCLPPGYPDPRDCTRCKCPRVLGGPLCNQLPRGNAIGCNGVVEQAPPDRQVEFYLTSTPRVCMESCPWQSLEINLGDFDLFGMIIY</sequence>
<evidence type="ECO:0000313" key="6">
    <source>
        <dbReference type="Proteomes" id="UP000053676"/>
    </source>
</evidence>
<dbReference type="InterPro" id="IPR034035">
    <property type="entry name" value="Astacin-like_dom"/>
</dbReference>
<dbReference type="CDD" id="cd04280">
    <property type="entry name" value="ZnMc_astacin_like"/>
    <property type="match status" value="1"/>
</dbReference>
<organism evidence="5 6">
    <name type="scientific">Necator americanus</name>
    <name type="common">Human hookworm</name>
    <dbReference type="NCBI Taxonomy" id="51031"/>
    <lineage>
        <taxon>Eukaryota</taxon>
        <taxon>Metazoa</taxon>
        <taxon>Ecdysozoa</taxon>
        <taxon>Nematoda</taxon>
        <taxon>Chromadorea</taxon>
        <taxon>Rhabditida</taxon>
        <taxon>Rhabditina</taxon>
        <taxon>Rhabditomorpha</taxon>
        <taxon>Strongyloidea</taxon>
        <taxon>Ancylostomatidae</taxon>
        <taxon>Bunostominae</taxon>
        <taxon>Necator</taxon>
    </lineage>
</organism>
<dbReference type="Gene3D" id="3.40.390.10">
    <property type="entry name" value="Collagenase (Catalytic Domain)"/>
    <property type="match status" value="1"/>
</dbReference>
<comment type="caution">
    <text evidence="2">Lacks conserved residue(s) required for the propagation of feature annotation.</text>
</comment>
<gene>
    <name evidence="5" type="ORF">NECAME_08595</name>
</gene>
<dbReference type="PANTHER" id="PTHR10127">
    <property type="entry name" value="DISCOIDIN, CUB, EGF, LAMININ , AND ZINC METALLOPROTEASE DOMAIN CONTAINING"/>
    <property type="match status" value="1"/>
</dbReference>
<dbReference type="AlphaFoldDB" id="W2TJY2"/>
<dbReference type="Pfam" id="PF01400">
    <property type="entry name" value="Astacin"/>
    <property type="match status" value="1"/>
</dbReference>
<feature type="binding site" evidence="2">
    <location>
        <position position="75"/>
    </location>
    <ligand>
        <name>Zn(2+)</name>
        <dbReference type="ChEBI" id="CHEBI:29105"/>
        <note>catalytic</note>
    </ligand>
</feature>
<dbReference type="OrthoDB" id="5866228at2759"/>
<dbReference type="PROSITE" id="PS51864">
    <property type="entry name" value="ASTACIN"/>
    <property type="match status" value="1"/>
</dbReference>
<keyword evidence="2 3" id="KW-0482">Metalloprotease</keyword>
<evidence type="ECO:0000313" key="5">
    <source>
        <dbReference type="EMBL" id="ETN81287.1"/>
    </source>
</evidence>
<keyword evidence="3" id="KW-0732">Signal</keyword>
<protein>
    <recommendedName>
        <fullName evidence="3">Metalloendopeptidase</fullName>
        <ecNumber evidence="3">3.4.24.-</ecNumber>
    </recommendedName>
</protein>
<dbReference type="SUPFAM" id="SSF55486">
    <property type="entry name" value="Metalloproteases ('zincins'), catalytic domain"/>
    <property type="match status" value="1"/>
</dbReference>
<proteinExistence type="predicted"/>
<evidence type="ECO:0000256" key="3">
    <source>
        <dbReference type="RuleBase" id="RU361183"/>
    </source>
</evidence>
<feature type="binding site" evidence="2">
    <location>
        <position position="71"/>
    </location>
    <ligand>
        <name>Zn(2+)</name>
        <dbReference type="ChEBI" id="CHEBI:29105"/>
        <note>catalytic</note>
    </ligand>
</feature>
<evidence type="ECO:0000259" key="4">
    <source>
        <dbReference type="PROSITE" id="PS51864"/>
    </source>
</evidence>
<dbReference type="EC" id="3.4.24.-" evidence="3"/>
<feature type="active site" evidence="2">
    <location>
        <position position="72"/>
    </location>
</feature>
<dbReference type="PRINTS" id="PR00480">
    <property type="entry name" value="ASTACIN"/>
</dbReference>
<dbReference type="STRING" id="51031.W2TJY2"/>
<feature type="binding site" evidence="2">
    <location>
        <position position="81"/>
    </location>
    <ligand>
        <name>Zn(2+)</name>
        <dbReference type="ChEBI" id="CHEBI:29105"/>
        <note>catalytic</note>
    </ligand>
</feature>
<dbReference type="InterPro" id="IPR001506">
    <property type="entry name" value="Peptidase_M12A"/>
</dbReference>
<keyword evidence="1" id="KW-1015">Disulfide bond</keyword>
<dbReference type="GO" id="GO:0008270">
    <property type="term" value="F:zinc ion binding"/>
    <property type="evidence" value="ECO:0007669"/>
    <property type="project" value="UniProtKB-UniRule"/>
</dbReference>
<dbReference type="GO" id="GO:0004222">
    <property type="term" value="F:metalloendopeptidase activity"/>
    <property type="evidence" value="ECO:0007669"/>
    <property type="project" value="UniProtKB-UniRule"/>
</dbReference>
<dbReference type="InterPro" id="IPR006026">
    <property type="entry name" value="Peptidase_Metallo"/>
</dbReference>
<evidence type="ECO:0000256" key="2">
    <source>
        <dbReference type="PROSITE-ProRule" id="PRU01211"/>
    </source>
</evidence>
<reference evidence="6" key="1">
    <citation type="journal article" date="2014" name="Nat. Genet.">
        <title>Genome of the human hookworm Necator americanus.</title>
        <authorList>
            <person name="Tang Y.T."/>
            <person name="Gao X."/>
            <person name="Rosa B.A."/>
            <person name="Abubucker S."/>
            <person name="Hallsworth-Pepin K."/>
            <person name="Martin J."/>
            <person name="Tyagi R."/>
            <person name="Heizer E."/>
            <person name="Zhang X."/>
            <person name="Bhonagiri-Palsikar V."/>
            <person name="Minx P."/>
            <person name="Warren W.C."/>
            <person name="Wang Q."/>
            <person name="Zhan B."/>
            <person name="Hotez P.J."/>
            <person name="Sternberg P.W."/>
            <person name="Dougall A."/>
            <person name="Gaze S.T."/>
            <person name="Mulvenna J."/>
            <person name="Sotillo J."/>
            <person name="Ranganathan S."/>
            <person name="Rabelo E.M."/>
            <person name="Wilson R.K."/>
            <person name="Felgner P.L."/>
            <person name="Bethony J."/>
            <person name="Hawdon J.M."/>
            <person name="Gasser R.B."/>
            <person name="Loukas A."/>
            <person name="Mitreva M."/>
        </authorList>
    </citation>
    <scope>NUCLEOTIDE SEQUENCE [LARGE SCALE GENOMIC DNA]</scope>
</reference>
<dbReference type="PANTHER" id="PTHR10127:SF875">
    <property type="entry name" value="ZINC METALLOPROTEINASE NAS-28"/>
    <property type="match status" value="1"/>
</dbReference>
<keyword evidence="6" id="KW-1185">Reference proteome</keyword>
<dbReference type="InterPro" id="IPR024079">
    <property type="entry name" value="MetalloPept_cat_dom_sf"/>
</dbReference>
<dbReference type="EMBL" id="KI658779">
    <property type="protein sequence ID" value="ETN81287.1"/>
    <property type="molecule type" value="Genomic_DNA"/>
</dbReference>
<dbReference type="SMART" id="SM00235">
    <property type="entry name" value="ZnMc"/>
    <property type="match status" value="1"/>
</dbReference>
<name>W2TJY2_NECAM</name>
<feature type="chain" id="PRO_5005150006" description="Metalloendopeptidase" evidence="3">
    <location>
        <begin position="18"/>
        <end position="292"/>
    </location>
</feature>
<keyword evidence="2 3" id="KW-0645">Protease</keyword>
<feature type="signal peptide" evidence="3">
    <location>
        <begin position="1"/>
        <end position="17"/>
    </location>
</feature>